<dbReference type="SFLD" id="SFLDS00003">
    <property type="entry name" value="Haloacid_Dehalogenase"/>
    <property type="match status" value="1"/>
</dbReference>
<proteinExistence type="predicted"/>
<reference evidence="1 2" key="1">
    <citation type="submission" date="2018-06" db="EMBL/GenBank/DDBJ databases">
        <title>Genomic Encyclopedia of Type Strains, Phase IV (KMG-IV): sequencing the most valuable type-strain genomes for metagenomic binning, comparative biology and taxonomic classification.</title>
        <authorList>
            <person name="Goeker M."/>
        </authorList>
    </citation>
    <scope>NUCLEOTIDE SEQUENCE [LARGE SCALE GENOMIC DNA]</scope>
    <source>
        <strain evidence="1 2">DSM 24875</strain>
    </source>
</reference>
<dbReference type="AlphaFoldDB" id="A0A366F5A3"/>
<dbReference type="EMBL" id="QNRK01000020">
    <property type="protein sequence ID" value="RBP09823.1"/>
    <property type="molecule type" value="Genomic_DNA"/>
</dbReference>
<evidence type="ECO:0000313" key="2">
    <source>
        <dbReference type="Proteomes" id="UP000253529"/>
    </source>
</evidence>
<dbReference type="InterPro" id="IPR010237">
    <property type="entry name" value="Pyr-5-nucltdase"/>
</dbReference>
<dbReference type="Pfam" id="PF00702">
    <property type="entry name" value="Hydrolase"/>
    <property type="match status" value="1"/>
</dbReference>
<dbReference type="SFLD" id="SFLDG01132">
    <property type="entry name" value="C1.5.3:_5'-Nucleotidase_Like"/>
    <property type="match status" value="1"/>
</dbReference>
<dbReference type="RefSeq" id="WP_245427900.1">
    <property type="nucleotide sequence ID" value="NZ_QNRK01000020.1"/>
</dbReference>
<dbReference type="Gene3D" id="1.10.150.450">
    <property type="match status" value="1"/>
</dbReference>
<dbReference type="SUPFAM" id="SSF56784">
    <property type="entry name" value="HAD-like"/>
    <property type="match status" value="1"/>
</dbReference>
<dbReference type="PANTHER" id="PTHR12725:SF117">
    <property type="entry name" value="HALOACID DEHALOGENASE-LIKE HYDROLASE"/>
    <property type="match status" value="1"/>
</dbReference>
<dbReference type="InterPro" id="IPR036412">
    <property type="entry name" value="HAD-like_sf"/>
</dbReference>
<comment type="caution">
    <text evidence="1">The sequence shown here is derived from an EMBL/GenBank/DDBJ whole genome shotgun (WGS) entry which is preliminary data.</text>
</comment>
<evidence type="ECO:0000313" key="1">
    <source>
        <dbReference type="EMBL" id="RBP09823.1"/>
    </source>
</evidence>
<dbReference type="InterPro" id="IPR006439">
    <property type="entry name" value="HAD-SF_hydro_IA"/>
</dbReference>
<protein>
    <submittedName>
        <fullName evidence="1">Putative hydrolase of the HAD superfamily</fullName>
    </submittedName>
</protein>
<dbReference type="SFLD" id="SFLDG01129">
    <property type="entry name" value="C1.5:_HAD__Beta-PGM__Phosphata"/>
    <property type="match status" value="1"/>
</dbReference>
<dbReference type="PANTHER" id="PTHR12725">
    <property type="entry name" value="HALOACID DEHALOGENASE-LIKE HYDROLASE"/>
    <property type="match status" value="1"/>
</dbReference>
<dbReference type="NCBIfam" id="TIGR01993">
    <property type="entry name" value="Pyr-5-nucltdase"/>
    <property type="match status" value="1"/>
</dbReference>
<dbReference type="Proteomes" id="UP000253529">
    <property type="component" value="Unassembled WGS sequence"/>
</dbReference>
<sequence length="258" mass="28154">MGKLGAISAARIAAPPQAPAAEEELRARFGHVTTWVFDLDNTLYPADSGIWPLIDERITLFLIDLFGLDGQSARALHQHYYLRHGTTLRGLVEEDIDEAERFLEFVHDIDRSILKPNPTLVREVARLAGRKLIFTNGSRNHAILTARQIGLDGLFEDAFDIVAAGLTPKPGRAAYDAFFERYGVDPASAAMFEDVAKNLVVPKALGMTTVLVTPKPGQDDHRQPHDRVSAAVAAAAHLADVVTDDLGLFLGRLNDALA</sequence>
<accession>A0A366F5A3</accession>
<organism evidence="1 2">
    <name type="scientific">Roseiarcus fermentans</name>
    <dbReference type="NCBI Taxonomy" id="1473586"/>
    <lineage>
        <taxon>Bacteria</taxon>
        <taxon>Pseudomonadati</taxon>
        <taxon>Pseudomonadota</taxon>
        <taxon>Alphaproteobacteria</taxon>
        <taxon>Hyphomicrobiales</taxon>
        <taxon>Roseiarcaceae</taxon>
        <taxon>Roseiarcus</taxon>
    </lineage>
</organism>
<gene>
    <name evidence="1" type="ORF">DFR50_12023</name>
</gene>
<dbReference type="Gene3D" id="3.40.50.1000">
    <property type="entry name" value="HAD superfamily/HAD-like"/>
    <property type="match status" value="1"/>
</dbReference>
<dbReference type="GO" id="GO:0016787">
    <property type="term" value="F:hydrolase activity"/>
    <property type="evidence" value="ECO:0007669"/>
    <property type="project" value="UniProtKB-KW"/>
</dbReference>
<keyword evidence="1" id="KW-0378">Hydrolase</keyword>
<keyword evidence="2" id="KW-1185">Reference proteome</keyword>
<dbReference type="InterPro" id="IPR023214">
    <property type="entry name" value="HAD_sf"/>
</dbReference>
<name>A0A366F5A3_9HYPH</name>
<dbReference type="NCBIfam" id="TIGR01509">
    <property type="entry name" value="HAD-SF-IA-v3"/>
    <property type="match status" value="1"/>
</dbReference>